<dbReference type="GO" id="GO:0016887">
    <property type="term" value="F:ATP hydrolysis activity"/>
    <property type="evidence" value="ECO:0007669"/>
    <property type="project" value="InterPro"/>
</dbReference>
<evidence type="ECO:0000256" key="2">
    <source>
        <dbReference type="ARBA" id="ARBA00022741"/>
    </source>
</evidence>
<accession>A0A7C4QRX1</accession>
<reference evidence="6" key="1">
    <citation type="journal article" date="2020" name="mSystems">
        <title>Genome- and Community-Level Interaction Insights into Carbon Utilization and Element Cycling Functions of Hydrothermarchaeota in Hydrothermal Sediment.</title>
        <authorList>
            <person name="Zhou Z."/>
            <person name="Liu Y."/>
            <person name="Xu W."/>
            <person name="Pan J."/>
            <person name="Luo Z.H."/>
            <person name="Li M."/>
        </authorList>
    </citation>
    <scope>NUCLEOTIDE SEQUENCE [LARGE SCALE GENOMIC DNA]</scope>
    <source>
        <strain evidence="6">SpSt-508</strain>
    </source>
</reference>
<comment type="similarity">
    <text evidence="4">Belongs to the ABC transporter superfamily. Macrolide exporter (TC 3.A.1.122) family.</text>
</comment>
<keyword evidence="1" id="KW-0813">Transport</keyword>
<name>A0A7C4QRX1_9PLAN</name>
<dbReference type="GO" id="GO:0005886">
    <property type="term" value="C:plasma membrane"/>
    <property type="evidence" value="ECO:0007669"/>
    <property type="project" value="TreeGrafter"/>
</dbReference>
<comment type="caution">
    <text evidence="6">The sequence shown here is derived from an EMBL/GenBank/DDBJ whole genome shotgun (WGS) entry which is preliminary data.</text>
</comment>
<keyword evidence="3 6" id="KW-0067">ATP-binding</keyword>
<dbReference type="FunFam" id="3.40.50.300:FF:000032">
    <property type="entry name" value="Export ABC transporter ATP-binding protein"/>
    <property type="match status" value="1"/>
</dbReference>
<dbReference type="InterPro" id="IPR003593">
    <property type="entry name" value="AAA+_ATPase"/>
</dbReference>
<dbReference type="CDD" id="cd03255">
    <property type="entry name" value="ABC_MJ0796_LolCDE_FtsE"/>
    <property type="match status" value="1"/>
</dbReference>
<dbReference type="InterPro" id="IPR015854">
    <property type="entry name" value="ABC_transpr_LolD-like"/>
</dbReference>
<gene>
    <name evidence="6" type="ORF">ENS64_16190</name>
</gene>
<protein>
    <submittedName>
        <fullName evidence="6">ABC transporter ATP-binding protein</fullName>
    </submittedName>
</protein>
<dbReference type="GO" id="GO:0005524">
    <property type="term" value="F:ATP binding"/>
    <property type="evidence" value="ECO:0007669"/>
    <property type="project" value="UniProtKB-KW"/>
</dbReference>
<evidence type="ECO:0000256" key="4">
    <source>
        <dbReference type="ARBA" id="ARBA00038388"/>
    </source>
</evidence>
<dbReference type="InterPro" id="IPR003439">
    <property type="entry name" value="ABC_transporter-like_ATP-bd"/>
</dbReference>
<dbReference type="InterPro" id="IPR027417">
    <property type="entry name" value="P-loop_NTPase"/>
</dbReference>
<dbReference type="GO" id="GO:0022857">
    <property type="term" value="F:transmembrane transporter activity"/>
    <property type="evidence" value="ECO:0007669"/>
    <property type="project" value="UniProtKB-ARBA"/>
</dbReference>
<dbReference type="InterPro" id="IPR017911">
    <property type="entry name" value="MacB-like_ATP-bd"/>
</dbReference>
<keyword evidence="2" id="KW-0547">Nucleotide-binding</keyword>
<dbReference type="SMART" id="SM00382">
    <property type="entry name" value="AAA"/>
    <property type="match status" value="1"/>
</dbReference>
<proteinExistence type="inferred from homology"/>
<evidence type="ECO:0000313" key="6">
    <source>
        <dbReference type="EMBL" id="HGT40785.1"/>
    </source>
</evidence>
<dbReference type="PANTHER" id="PTHR24220:SF86">
    <property type="entry name" value="ABC TRANSPORTER ABCH.1"/>
    <property type="match status" value="1"/>
</dbReference>
<feature type="domain" description="ABC transporter" evidence="5">
    <location>
        <begin position="5"/>
        <end position="233"/>
    </location>
</feature>
<organism evidence="6">
    <name type="scientific">Schlesneria paludicola</name>
    <dbReference type="NCBI Taxonomy" id="360056"/>
    <lineage>
        <taxon>Bacteria</taxon>
        <taxon>Pseudomonadati</taxon>
        <taxon>Planctomycetota</taxon>
        <taxon>Planctomycetia</taxon>
        <taxon>Planctomycetales</taxon>
        <taxon>Planctomycetaceae</taxon>
        <taxon>Schlesneria</taxon>
    </lineage>
</organism>
<dbReference type="GO" id="GO:0098796">
    <property type="term" value="C:membrane protein complex"/>
    <property type="evidence" value="ECO:0007669"/>
    <property type="project" value="UniProtKB-ARBA"/>
</dbReference>
<evidence type="ECO:0000256" key="1">
    <source>
        <dbReference type="ARBA" id="ARBA00022448"/>
    </source>
</evidence>
<dbReference type="PANTHER" id="PTHR24220">
    <property type="entry name" value="IMPORT ATP-BINDING PROTEIN"/>
    <property type="match status" value="1"/>
</dbReference>
<dbReference type="SUPFAM" id="SSF52540">
    <property type="entry name" value="P-loop containing nucleoside triphosphate hydrolases"/>
    <property type="match status" value="1"/>
</dbReference>
<dbReference type="AlphaFoldDB" id="A0A7C4QRX1"/>
<dbReference type="InterPro" id="IPR017871">
    <property type="entry name" value="ABC_transporter-like_CS"/>
</dbReference>
<dbReference type="Gene3D" id="3.40.50.300">
    <property type="entry name" value="P-loop containing nucleotide triphosphate hydrolases"/>
    <property type="match status" value="1"/>
</dbReference>
<dbReference type="EMBL" id="DSVQ01000018">
    <property type="protein sequence ID" value="HGT40785.1"/>
    <property type="molecule type" value="Genomic_DNA"/>
</dbReference>
<evidence type="ECO:0000256" key="3">
    <source>
        <dbReference type="ARBA" id="ARBA00022840"/>
    </source>
</evidence>
<evidence type="ECO:0000259" key="5">
    <source>
        <dbReference type="PROSITE" id="PS50893"/>
    </source>
</evidence>
<sequence length="236" mass="26310">MRLAAQLIDLHKHYHLGEHVVRALRGVSIDFPEGDYVAIMGQSGSGKSTLLNLLGALDRPTSGRYILGGDDVGILSDDRLSEIRNRKIGFIFQSYNLIPQYTVLENIQVPMHYRANHRRITAEDTNRCIDLAARVGLADRLDHRPFQLSGGQQQRVAIARALVNDPEIILADEPTGNLDSATEKEIMEILGGLNAEGRTIIMVTHETSVARRARRQIVMKDGRIEREGLLITANEK</sequence>
<dbReference type="PROSITE" id="PS50893">
    <property type="entry name" value="ABC_TRANSPORTER_2"/>
    <property type="match status" value="1"/>
</dbReference>
<dbReference type="PROSITE" id="PS00211">
    <property type="entry name" value="ABC_TRANSPORTER_1"/>
    <property type="match status" value="1"/>
</dbReference>
<dbReference type="Pfam" id="PF00005">
    <property type="entry name" value="ABC_tran"/>
    <property type="match status" value="1"/>
</dbReference>